<feature type="region of interest" description="Disordered" evidence="4">
    <location>
        <begin position="1"/>
        <end position="72"/>
    </location>
</feature>
<evidence type="ECO:0000313" key="7">
    <source>
        <dbReference type="Proteomes" id="UP000494206"/>
    </source>
</evidence>
<feature type="compositionally biased region" description="Low complexity" evidence="4">
    <location>
        <begin position="21"/>
        <end position="41"/>
    </location>
</feature>
<evidence type="ECO:0000256" key="2">
    <source>
        <dbReference type="ARBA" id="ARBA00022833"/>
    </source>
</evidence>
<dbReference type="InterPro" id="IPR001841">
    <property type="entry name" value="Znf_RING"/>
</dbReference>
<gene>
    <name evidence="6" type="ORF">CBOVIS_LOCUS9824</name>
</gene>
<proteinExistence type="predicted"/>
<dbReference type="GO" id="GO:0008270">
    <property type="term" value="F:zinc ion binding"/>
    <property type="evidence" value="ECO:0007669"/>
    <property type="project" value="UniProtKB-KW"/>
</dbReference>
<evidence type="ECO:0000256" key="4">
    <source>
        <dbReference type="SAM" id="MobiDB-lite"/>
    </source>
</evidence>
<evidence type="ECO:0000256" key="3">
    <source>
        <dbReference type="PROSITE-ProRule" id="PRU00175"/>
    </source>
</evidence>
<dbReference type="Proteomes" id="UP000494206">
    <property type="component" value="Unassembled WGS sequence"/>
</dbReference>
<keyword evidence="2" id="KW-0862">Zinc</keyword>
<accession>A0A8S1F550</accession>
<evidence type="ECO:0000256" key="1">
    <source>
        <dbReference type="ARBA" id="ARBA00022771"/>
    </source>
</evidence>
<keyword evidence="1 3" id="KW-0863">Zinc-finger</keyword>
<dbReference type="SUPFAM" id="SSF57850">
    <property type="entry name" value="RING/U-box"/>
    <property type="match status" value="1"/>
</dbReference>
<dbReference type="EMBL" id="CADEPM010000006">
    <property type="protein sequence ID" value="CAB3407979.1"/>
    <property type="molecule type" value="Genomic_DNA"/>
</dbReference>
<feature type="compositionally biased region" description="Basic and acidic residues" evidence="4">
    <location>
        <begin position="59"/>
        <end position="72"/>
    </location>
</feature>
<reference evidence="6 7" key="1">
    <citation type="submission" date="2020-04" db="EMBL/GenBank/DDBJ databases">
        <authorList>
            <person name="Laetsch R D."/>
            <person name="Stevens L."/>
            <person name="Kumar S."/>
            <person name="Blaxter L. M."/>
        </authorList>
    </citation>
    <scope>NUCLEOTIDE SEQUENCE [LARGE SCALE GENOMIC DNA]</scope>
</reference>
<name>A0A8S1F550_9PELO</name>
<organism evidence="6 7">
    <name type="scientific">Caenorhabditis bovis</name>
    <dbReference type="NCBI Taxonomy" id="2654633"/>
    <lineage>
        <taxon>Eukaryota</taxon>
        <taxon>Metazoa</taxon>
        <taxon>Ecdysozoa</taxon>
        <taxon>Nematoda</taxon>
        <taxon>Chromadorea</taxon>
        <taxon>Rhabditida</taxon>
        <taxon>Rhabditina</taxon>
        <taxon>Rhabditomorpha</taxon>
        <taxon>Rhabditoidea</taxon>
        <taxon>Rhabditidae</taxon>
        <taxon>Peloderinae</taxon>
        <taxon>Caenorhabditis</taxon>
    </lineage>
</organism>
<evidence type="ECO:0000313" key="6">
    <source>
        <dbReference type="EMBL" id="CAB3407979.1"/>
    </source>
</evidence>
<protein>
    <recommendedName>
        <fullName evidence="5">RING-type domain-containing protein</fullName>
    </recommendedName>
</protein>
<evidence type="ECO:0000259" key="5">
    <source>
        <dbReference type="PROSITE" id="PS50089"/>
    </source>
</evidence>
<dbReference type="Gene3D" id="3.30.40.10">
    <property type="entry name" value="Zinc/RING finger domain, C3HC4 (zinc finger)"/>
    <property type="match status" value="1"/>
</dbReference>
<dbReference type="InterPro" id="IPR013083">
    <property type="entry name" value="Znf_RING/FYVE/PHD"/>
</dbReference>
<dbReference type="AlphaFoldDB" id="A0A8S1F550"/>
<comment type="caution">
    <text evidence="6">The sequence shown here is derived from an EMBL/GenBank/DDBJ whole genome shotgun (WGS) entry which is preliminary data.</text>
</comment>
<dbReference type="PROSITE" id="PS50089">
    <property type="entry name" value="ZF_RING_2"/>
    <property type="match status" value="1"/>
</dbReference>
<feature type="domain" description="RING-type" evidence="5">
    <location>
        <begin position="83"/>
        <end position="123"/>
    </location>
</feature>
<dbReference type="OrthoDB" id="365379at2759"/>
<feature type="compositionally biased region" description="Polar residues" evidence="4">
    <location>
        <begin position="42"/>
        <end position="56"/>
    </location>
</feature>
<keyword evidence="1 3" id="KW-0479">Metal-binding</keyword>
<sequence length="140" mass="15521">MRSTAAIIKKSVPNVRPRPIPEAASSSSSILPRSLSSTTSRNVRVQPNNHPTTSTLKPVKKDDPWNKKKEPRKADIEIEDNSCLICFDDLIGSTIKCDNCCRRYHDVCLNNWILLKALCPACSASMPGDDSFPKLGVIRK</sequence>
<keyword evidence="7" id="KW-1185">Reference proteome</keyword>